<organism evidence="2 3">
    <name type="scientific">Aphanothece hegewaldii CCALA 016</name>
    <dbReference type="NCBI Taxonomy" id="2107694"/>
    <lineage>
        <taxon>Bacteria</taxon>
        <taxon>Bacillati</taxon>
        <taxon>Cyanobacteriota</taxon>
        <taxon>Cyanophyceae</taxon>
        <taxon>Oscillatoriophycideae</taxon>
        <taxon>Chroococcales</taxon>
        <taxon>Aphanothecaceae</taxon>
        <taxon>Aphanothece</taxon>
    </lineage>
</organism>
<dbReference type="AlphaFoldDB" id="A0A2T1LT25"/>
<reference evidence="2 3" key="1">
    <citation type="submission" date="2018-03" db="EMBL/GenBank/DDBJ databases">
        <title>The ancient ancestry and fast evolution of plastids.</title>
        <authorList>
            <person name="Moore K.R."/>
            <person name="Magnabosco C."/>
            <person name="Momper L."/>
            <person name="Gold D.A."/>
            <person name="Bosak T."/>
            <person name="Fournier G.P."/>
        </authorList>
    </citation>
    <scope>NUCLEOTIDE SEQUENCE [LARGE SCALE GENOMIC DNA]</scope>
    <source>
        <strain evidence="2 3">CCALA 016</strain>
    </source>
</reference>
<name>A0A2T1LT25_9CHRO</name>
<dbReference type="RefSeq" id="WP_106458686.1">
    <property type="nucleotide sequence ID" value="NZ_PXOH01000030.1"/>
</dbReference>
<dbReference type="InterPro" id="IPR005094">
    <property type="entry name" value="Endonuclease_MobA/VirD2"/>
</dbReference>
<evidence type="ECO:0000313" key="3">
    <source>
        <dbReference type="Proteomes" id="UP000239001"/>
    </source>
</evidence>
<dbReference type="Pfam" id="PF03432">
    <property type="entry name" value="Relaxase"/>
    <property type="match status" value="1"/>
</dbReference>
<feature type="domain" description="MobA/VirD2-like nuclease" evidence="1">
    <location>
        <begin position="17"/>
        <end position="142"/>
    </location>
</feature>
<comment type="caution">
    <text evidence="2">The sequence shown here is derived from an EMBL/GenBank/DDBJ whole genome shotgun (WGS) entry which is preliminary data.</text>
</comment>
<sequence length="376" mass="43543">MIGKQIKGRGFYGCLKYVLSKPDAEVLGGTVSGTTIRSLARQFRFYANGNPQVQRVVYHAILSTAVTEPLDNDTWTAIAQDYLEQMGYTQVPYLIVRHRDTEHHHVHIVASRVKVDGSCVSDSWDYLRSTKVIRQLEEKYGLSTPRLRRMSHQEQWKFLPYQPLEEERNAFTFLQNTIERCCQTNSSLVELVRSLSQYHINVILHKTQQTNKIRGLAYEYKGQLFTGTQLGVLYTWNGLIQKRGLSFAKTDETLLHQLTQQKTNALPKIIPQEQNALNVIAPIAKKLLDCFGDGQHLDGKLYSIQCRKNQYCLIRKEDRSIVYQAISQKGQNWKPLIQSNITEKDLKNFELIRQQLETIEIRKNHDSSRNFKTIRL</sequence>
<evidence type="ECO:0000259" key="1">
    <source>
        <dbReference type="Pfam" id="PF03432"/>
    </source>
</evidence>
<accession>A0A2T1LT25</accession>
<dbReference type="EMBL" id="PXOH01000030">
    <property type="protein sequence ID" value="PSF33452.1"/>
    <property type="molecule type" value="Genomic_DNA"/>
</dbReference>
<evidence type="ECO:0000313" key="2">
    <source>
        <dbReference type="EMBL" id="PSF33452.1"/>
    </source>
</evidence>
<keyword evidence="3" id="KW-1185">Reference proteome</keyword>
<dbReference type="Proteomes" id="UP000239001">
    <property type="component" value="Unassembled WGS sequence"/>
</dbReference>
<dbReference type="OrthoDB" id="423968at2"/>
<gene>
    <name evidence="2" type="ORF">C7H19_19985</name>
</gene>
<proteinExistence type="predicted"/>
<reference evidence="2 3" key="2">
    <citation type="submission" date="2018-03" db="EMBL/GenBank/DDBJ databases">
        <authorList>
            <person name="Keele B.F."/>
        </authorList>
    </citation>
    <scope>NUCLEOTIDE SEQUENCE [LARGE SCALE GENOMIC DNA]</scope>
    <source>
        <strain evidence="2 3">CCALA 016</strain>
    </source>
</reference>
<protein>
    <submittedName>
        <fullName evidence="2">Mobilization protein</fullName>
    </submittedName>
</protein>